<feature type="region of interest" description="Disordered" evidence="10">
    <location>
        <begin position="1324"/>
        <end position="1371"/>
    </location>
</feature>
<evidence type="ECO:0000256" key="2">
    <source>
        <dbReference type="ARBA" id="ARBA00022448"/>
    </source>
</evidence>
<keyword evidence="8 11" id="KW-0472">Membrane</keyword>
<dbReference type="PROSITE" id="PS50042">
    <property type="entry name" value="CNMP_BINDING_3"/>
    <property type="match status" value="1"/>
</dbReference>
<dbReference type="CDD" id="cd00038">
    <property type="entry name" value="CAP_ED"/>
    <property type="match status" value="1"/>
</dbReference>
<feature type="transmembrane region" description="Helical" evidence="11">
    <location>
        <begin position="312"/>
        <end position="332"/>
    </location>
</feature>
<feature type="domain" description="Cyclic nucleotide-binding" evidence="13">
    <location>
        <begin position="919"/>
        <end position="1042"/>
    </location>
</feature>
<dbReference type="Gene3D" id="1.20.120.350">
    <property type="entry name" value="Voltage-gated potassium channels. Chain C"/>
    <property type="match status" value="1"/>
</dbReference>
<feature type="transmembrane region" description="Helical" evidence="11">
    <location>
        <begin position="101"/>
        <end position="118"/>
    </location>
</feature>
<dbReference type="InterPro" id="IPR014710">
    <property type="entry name" value="RmlC-like_jellyroll"/>
</dbReference>
<keyword evidence="7" id="KW-0406">Ion transport</keyword>
<feature type="transmembrane region" description="Helical" evidence="11">
    <location>
        <begin position="723"/>
        <end position="745"/>
    </location>
</feature>
<evidence type="ECO:0000313" key="14">
    <source>
        <dbReference type="EMBL" id="KAL3276419.1"/>
    </source>
</evidence>
<feature type="transmembrane region" description="Helical" evidence="11">
    <location>
        <begin position="427"/>
        <end position="449"/>
    </location>
</feature>
<feature type="transmembrane region" description="Helical" evidence="11">
    <location>
        <begin position="352"/>
        <end position="374"/>
    </location>
</feature>
<feature type="transmembrane region" description="Helical" evidence="11">
    <location>
        <begin position="130"/>
        <end position="152"/>
    </location>
</feature>
<feature type="chain" id="PRO_5044789888" description="Cyclic nucleotide-binding domain-containing protein" evidence="12">
    <location>
        <begin position="22"/>
        <end position="1371"/>
    </location>
</feature>
<evidence type="ECO:0000256" key="7">
    <source>
        <dbReference type="ARBA" id="ARBA00023065"/>
    </source>
</evidence>
<dbReference type="InterPro" id="IPR006153">
    <property type="entry name" value="Cation/H_exchanger_TM"/>
</dbReference>
<keyword evidence="15" id="KW-1185">Reference proteome</keyword>
<dbReference type="InterPro" id="IPR027359">
    <property type="entry name" value="Volt_channel_dom_sf"/>
</dbReference>
<feature type="transmembrane region" description="Helical" evidence="11">
    <location>
        <begin position="257"/>
        <end position="275"/>
    </location>
</feature>
<feature type="transmembrane region" description="Helical" evidence="11">
    <location>
        <begin position="227"/>
        <end position="250"/>
    </location>
</feature>
<keyword evidence="6" id="KW-0915">Sodium</keyword>
<organism evidence="14 15">
    <name type="scientific">Cryptolaemus montrouzieri</name>
    <dbReference type="NCBI Taxonomy" id="559131"/>
    <lineage>
        <taxon>Eukaryota</taxon>
        <taxon>Metazoa</taxon>
        <taxon>Ecdysozoa</taxon>
        <taxon>Arthropoda</taxon>
        <taxon>Hexapoda</taxon>
        <taxon>Insecta</taxon>
        <taxon>Pterygota</taxon>
        <taxon>Neoptera</taxon>
        <taxon>Endopterygota</taxon>
        <taxon>Coleoptera</taxon>
        <taxon>Polyphaga</taxon>
        <taxon>Cucujiformia</taxon>
        <taxon>Coccinelloidea</taxon>
        <taxon>Coccinellidae</taxon>
        <taxon>Scymninae</taxon>
        <taxon>Scymnini</taxon>
        <taxon>Cryptolaemus</taxon>
    </lineage>
</organism>
<comment type="subcellular location">
    <subcellularLocation>
        <location evidence="1">Cell membrane</location>
        <topology evidence="1">Multi-pass membrane protein</topology>
    </subcellularLocation>
</comment>
<feature type="transmembrane region" description="Helical" evidence="11">
    <location>
        <begin position="386"/>
        <end position="407"/>
    </location>
</feature>
<dbReference type="InterPro" id="IPR000595">
    <property type="entry name" value="cNMP-bd_dom"/>
</dbReference>
<dbReference type="GO" id="GO:0005886">
    <property type="term" value="C:plasma membrane"/>
    <property type="evidence" value="ECO:0007669"/>
    <property type="project" value="UniProtKB-SubCell"/>
</dbReference>
<gene>
    <name evidence="14" type="ORF">HHI36_011804</name>
</gene>
<keyword evidence="3" id="KW-1003">Cell membrane</keyword>
<keyword evidence="2" id="KW-0813">Transport</keyword>
<keyword evidence="4 11" id="KW-0812">Transmembrane</keyword>
<dbReference type="InterPro" id="IPR018490">
    <property type="entry name" value="cNMP-bd_dom_sf"/>
</dbReference>
<reference evidence="14 15" key="1">
    <citation type="journal article" date="2021" name="BMC Biol.">
        <title>Horizontally acquired antibacterial genes associated with adaptive radiation of ladybird beetles.</title>
        <authorList>
            <person name="Li H.S."/>
            <person name="Tang X.F."/>
            <person name="Huang Y.H."/>
            <person name="Xu Z.Y."/>
            <person name="Chen M.L."/>
            <person name="Du X.Y."/>
            <person name="Qiu B.Y."/>
            <person name="Chen P.T."/>
            <person name="Zhang W."/>
            <person name="Slipinski A."/>
            <person name="Escalona H.E."/>
            <person name="Waterhouse R.M."/>
            <person name="Zwick A."/>
            <person name="Pang H."/>
        </authorList>
    </citation>
    <scope>NUCLEOTIDE SEQUENCE [LARGE SCALE GENOMIC DNA]</scope>
    <source>
        <strain evidence="14">SYSU2018</strain>
    </source>
</reference>
<dbReference type="PANTHER" id="PTHR10110:SF86">
    <property type="entry name" value="SODIUM_HYDROGEN EXCHANGER 7"/>
    <property type="match status" value="1"/>
</dbReference>
<feature type="transmembrane region" description="Helical" evidence="11">
    <location>
        <begin position="35"/>
        <end position="57"/>
    </location>
</feature>
<dbReference type="Gene3D" id="2.60.120.10">
    <property type="entry name" value="Jelly Rolls"/>
    <property type="match status" value="1"/>
</dbReference>
<feature type="transmembrane region" description="Helical" evidence="11">
    <location>
        <begin position="685"/>
        <end position="703"/>
    </location>
</feature>
<feature type="transmembrane region" description="Helical" evidence="11">
    <location>
        <begin position="766"/>
        <end position="783"/>
    </location>
</feature>
<sequence length="1371" mass="157540">MHGKVLTKLILLLLFQTSGEQQTDNKFQRDKYDSTTAILLLFLYGTVLAGVVTKYILELLHIPIPFQIFILALGVMVGFLGQKYQAFTQEFLMAIGGKNEYLLILALPVLIFKLCLCMEVHSFMRCLPQVMIISIPCTLINGFIVGFIMRLVENSSDWDFQLGIMYGFTCVATYPQETLTYLKDLGSKGKHLADILEGESVFGTAVCIIMILAALKHYIGFLWTLNHYLIFVFQFILGGIVLGCISGFCLSGLMRLFYNDAINIMIATISAPFMVYYLGIYVFKVCAILALIIVGIFMSFQRTELAPEIDSSLVYFWELITLILNSVVYALNGVVLGKDVLRHIELSDFVKIAIAYMVIYFTRFATFIAFSTITGRLEYGISFRQMIMAAWGGLRGAITLCLVMICYQEQETLDVFKDTVLVHINGVVFLSLLINVPTIPALLSCLGISNLSMARLHNMNNCVQYIMTKRDRIIALLKMDRFLADANWSLVNTSTEIKHPYTGHRDLEGDNDYSMGLRGSICPDCHKEVANQPTQREIEEMKREARMRVLKAKKISYARQYESGMLSKEAIAALTHAVETAQNNEDNYLRIENLLKLFKKKMILMRIRNRLMRYFHKKISSRTPKAPRKPRRRLFYNVVLHPGYLAVNYVITICNVACCSYELTLFDYKTEYLQMCVMKGLNWTFFLYFVSDIIAKIYGYSYVHIWPDGVQTFFKDLWHGFDVFLLLVNITDLVIDALDFWNIFYKYESFKNKSIIFIKLTRVLRLLKIITLCQIFQPLLVKFCDMKIDSRLSTVYDIGKGFVKGEEEVLEMLDQMIPNKEIRQEMRRRMESDKLMITRELGLLQKEKPWIAVTVKTKQAIRTILNNMETAIEDLRSSGWIDHIEYKKLIESLNDKKKYVRRMKTINSSPPKIIFQEILWMGEDVQFIDFLFSKVISKIYEPGDLICVDGDKPIGIFIIITGLFKSTYKPDRKVLDAVQDYGVLPVMDYISSTRFDRIIEEYIVSGNSVGELSFLTDRPYNATVTADTPSQVFILPTELLREASKKHPDILNGFEARMWKYVSLRLAVSILLKTPAYSTSTQEKLRYALERSFVPNLENFKVFINNTMIEDIVLIEGVLIDTNTKENYTAPCYIPRTVQKLSLVRNSLGDLGLSIQTKILIIPTKDVEPSDIMESEEDMAELYQKADVLQDYGIGRPSRLYKRKRRPRTSFVGSNRSGRHDISDTLSYSRSNLFSMRSRLASREFEMPEFRKRSIFMNESFDNSISLTSDPLHLHTAHLRQFAEVESSIPMGESTEVFDTEQASPKPGKRLSMRPAKPIIVNVPLREDDVTESGGQSDRTFSEDLNQEHPFSINEDVEMEQKGKKKPFKKS</sequence>
<dbReference type="PANTHER" id="PTHR10110">
    <property type="entry name" value="SODIUM/HYDROGEN EXCHANGER"/>
    <property type="match status" value="1"/>
</dbReference>
<evidence type="ECO:0000256" key="12">
    <source>
        <dbReference type="SAM" id="SignalP"/>
    </source>
</evidence>
<feature type="transmembrane region" description="Helical" evidence="11">
    <location>
        <begin position="64"/>
        <end position="81"/>
    </location>
</feature>
<evidence type="ECO:0000259" key="13">
    <source>
        <dbReference type="PROSITE" id="PS50042"/>
    </source>
</evidence>
<dbReference type="Proteomes" id="UP001516400">
    <property type="component" value="Unassembled WGS sequence"/>
</dbReference>
<dbReference type="SMART" id="SM00100">
    <property type="entry name" value="cNMP"/>
    <property type="match status" value="1"/>
</dbReference>
<dbReference type="Pfam" id="PF00027">
    <property type="entry name" value="cNMP_binding"/>
    <property type="match status" value="1"/>
</dbReference>
<evidence type="ECO:0000256" key="3">
    <source>
        <dbReference type="ARBA" id="ARBA00022475"/>
    </source>
</evidence>
<keyword evidence="5 11" id="KW-1133">Transmembrane helix</keyword>
<evidence type="ECO:0000256" key="4">
    <source>
        <dbReference type="ARBA" id="ARBA00022692"/>
    </source>
</evidence>
<evidence type="ECO:0000256" key="6">
    <source>
        <dbReference type="ARBA" id="ARBA00023053"/>
    </source>
</evidence>
<dbReference type="Pfam" id="PF00999">
    <property type="entry name" value="Na_H_Exchanger"/>
    <property type="match status" value="1"/>
</dbReference>
<feature type="transmembrane region" description="Helical" evidence="11">
    <location>
        <begin position="281"/>
        <end position="300"/>
    </location>
</feature>
<keyword evidence="9" id="KW-0739">Sodium transport</keyword>
<evidence type="ECO:0000256" key="5">
    <source>
        <dbReference type="ARBA" id="ARBA00022989"/>
    </source>
</evidence>
<protein>
    <recommendedName>
        <fullName evidence="13">Cyclic nucleotide-binding domain-containing protein</fullName>
    </recommendedName>
</protein>
<proteinExistence type="predicted"/>
<dbReference type="EMBL" id="JABFTP020000103">
    <property type="protein sequence ID" value="KAL3276419.1"/>
    <property type="molecule type" value="Genomic_DNA"/>
</dbReference>
<name>A0ABD2NCX1_9CUCU</name>
<evidence type="ECO:0000256" key="9">
    <source>
        <dbReference type="ARBA" id="ARBA00023201"/>
    </source>
</evidence>
<feature type="signal peptide" evidence="12">
    <location>
        <begin position="1"/>
        <end position="21"/>
    </location>
</feature>
<evidence type="ECO:0000256" key="1">
    <source>
        <dbReference type="ARBA" id="ARBA00004651"/>
    </source>
</evidence>
<feature type="transmembrane region" description="Helical" evidence="11">
    <location>
        <begin position="195"/>
        <end position="215"/>
    </location>
</feature>
<comment type="caution">
    <text evidence="14">The sequence shown here is derived from an EMBL/GenBank/DDBJ whole genome shotgun (WGS) entry which is preliminary data.</text>
</comment>
<evidence type="ECO:0000313" key="15">
    <source>
        <dbReference type="Proteomes" id="UP001516400"/>
    </source>
</evidence>
<keyword evidence="12" id="KW-0732">Signal</keyword>
<dbReference type="SUPFAM" id="SSF51206">
    <property type="entry name" value="cAMP-binding domain-like"/>
    <property type="match status" value="1"/>
</dbReference>
<evidence type="ECO:0000256" key="11">
    <source>
        <dbReference type="SAM" id="Phobius"/>
    </source>
</evidence>
<dbReference type="GO" id="GO:0006814">
    <property type="term" value="P:sodium ion transport"/>
    <property type="evidence" value="ECO:0007669"/>
    <property type="project" value="UniProtKB-KW"/>
</dbReference>
<evidence type="ECO:0000256" key="8">
    <source>
        <dbReference type="ARBA" id="ARBA00023136"/>
    </source>
</evidence>
<dbReference type="InterPro" id="IPR018422">
    <property type="entry name" value="Cation/H_exchanger_CPA1"/>
</dbReference>
<evidence type="ECO:0000256" key="10">
    <source>
        <dbReference type="SAM" id="MobiDB-lite"/>
    </source>
</evidence>
<accession>A0ABD2NCX1</accession>